<evidence type="ECO:0000256" key="7">
    <source>
        <dbReference type="ARBA" id="ARBA00048819"/>
    </source>
</evidence>
<dbReference type="InterPro" id="IPR006334">
    <property type="entry name" value="Glut_cys_ligase"/>
</dbReference>
<keyword evidence="10" id="KW-0472">Membrane</keyword>
<evidence type="ECO:0000256" key="2">
    <source>
        <dbReference type="ARBA" id="ARBA00008772"/>
    </source>
</evidence>
<keyword evidence="3 8" id="KW-0436">Ligase</keyword>
<organism evidence="12 13">
    <name type="scientific">SAR92 clade bacterium H455</name>
    <dbReference type="NCBI Taxonomy" id="2974818"/>
    <lineage>
        <taxon>Bacteria</taxon>
        <taxon>Pseudomonadati</taxon>
        <taxon>Pseudomonadota</taxon>
        <taxon>Gammaproteobacteria</taxon>
        <taxon>Cellvibrionales</taxon>
        <taxon>Porticoccaceae</taxon>
        <taxon>SAR92 clade</taxon>
    </lineage>
</organism>
<dbReference type="EC" id="6.3.2.2" evidence="8"/>
<dbReference type="EMBL" id="CP103416">
    <property type="protein sequence ID" value="UVW35093.1"/>
    <property type="molecule type" value="Genomic_DNA"/>
</dbReference>
<evidence type="ECO:0000256" key="10">
    <source>
        <dbReference type="SAM" id="Phobius"/>
    </source>
</evidence>
<dbReference type="Gene3D" id="3.30.590.20">
    <property type="match status" value="1"/>
</dbReference>
<protein>
    <recommendedName>
        <fullName evidence="8">Glutamate--cysteine ligase</fullName>
        <ecNumber evidence="8">6.3.2.2</ecNumber>
    </recommendedName>
    <alternativeName>
        <fullName evidence="8">Gamma-ECS</fullName>
        <shortName evidence="8">GCS</shortName>
    </alternativeName>
    <alternativeName>
        <fullName evidence="8">Gamma-glutamylcysteine synthetase</fullName>
    </alternativeName>
</protein>
<keyword evidence="4 8" id="KW-0317">Glutathione biosynthesis</keyword>
<feature type="domain" description="Glutamate--cysteine ligase" evidence="11">
    <location>
        <begin position="8"/>
        <end position="381"/>
    </location>
</feature>
<dbReference type="Pfam" id="PF04262">
    <property type="entry name" value="Glu_cys_ligase"/>
    <property type="match status" value="1"/>
</dbReference>
<dbReference type="HAMAP" id="MF_00578">
    <property type="entry name" value="Glu_cys_ligase"/>
    <property type="match status" value="1"/>
</dbReference>
<evidence type="ECO:0000313" key="12">
    <source>
        <dbReference type="EMBL" id="UVW35093.1"/>
    </source>
</evidence>
<keyword evidence="10" id="KW-1133">Transmembrane helix</keyword>
<sequence length="521" mass="59187">MSIETRLAALAQPNSISILKNIARGIEKESLRVGPSGRMARTPHPKALGSALTHPSITTDYSEALLEFITAPSASIDEVLNELEEIHSYTYQHIEDELLWVSSMPCQLGDDSSIPVGQYGSSNSGQMKTVYRLGLGHRYGRLMQTIAGIHYNFSVPDELWLQLQALENNQQSLQDFKTDGYFALIRNFRRYFWLLLYLLGAAPVVCASFVRGRDHELVPLGNDNHSLHLPYATSLRMGNLGYQSDAQSSLVVCYNDIDQYSRTLKGALETPYQPYEEIGLKDNQGNYQQLTTNLLQIENEFYSPIRPKRTAAPGETPLGALEKHGVEYIEVRCVDLNPLLPNGIDKPTSQFLDTFLLFCLFKDSPRTNNDEYRQITENQRRTVARGRDPELELLDGDRQRNLVDWGLSLMSEIRPVAELLDQANSTDQYSYTAELMSARLQDNSLTPAAQLIAEMTANNETYYGMAMRKAEEHREYFQSKTLTPETTKKYRRLAEESQLKQKQIEASDSLTFDEFIADYYH</sequence>
<evidence type="ECO:0000256" key="1">
    <source>
        <dbReference type="ARBA" id="ARBA00005006"/>
    </source>
</evidence>
<dbReference type="PANTHER" id="PTHR38761">
    <property type="entry name" value="GLUTAMATE--CYSTEINE LIGASE"/>
    <property type="match status" value="1"/>
</dbReference>
<evidence type="ECO:0000256" key="9">
    <source>
        <dbReference type="RuleBase" id="RU004391"/>
    </source>
</evidence>
<keyword evidence="13" id="KW-1185">Reference proteome</keyword>
<keyword evidence="6 8" id="KW-0067">ATP-binding</keyword>
<name>A0ABY5TML4_9GAMM</name>
<evidence type="ECO:0000256" key="4">
    <source>
        <dbReference type="ARBA" id="ARBA00022684"/>
    </source>
</evidence>
<evidence type="ECO:0000256" key="3">
    <source>
        <dbReference type="ARBA" id="ARBA00022598"/>
    </source>
</evidence>
<evidence type="ECO:0000259" key="11">
    <source>
        <dbReference type="Pfam" id="PF04262"/>
    </source>
</evidence>
<dbReference type="NCBIfam" id="TIGR01434">
    <property type="entry name" value="glu_cys_ligase"/>
    <property type="match status" value="1"/>
</dbReference>
<dbReference type="PANTHER" id="PTHR38761:SF1">
    <property type="entry name" value="GLUTAMATE--CYSTEINE LIGASE"/>
    <property type="match status" value="1"/>
</dbReference>
<proteinExistence type="inferred from homology"/>
<keyword evidence="10" id="KW-0812">Transmembrane</keyword>
<evidence type="ECO:0000313" key="13">
    <source>
        <dbReference type="Proteomes" id="UP001059934"/>
    </source>
</evidence>
<comment type="similarity">
    <text evidence="2 8">Belongs to the glutamate--cysteine ligase type 1 family. Type 1 subfamily.</text>
</comment>
<reference evidence="12" key="1">
    <citation type="submission" date="2022-08" db="EMBL/GenBank/DDBJ databases">
        <title>Catabolic pathway analysis in culturable SAR92 clade bacteria reveals their overlooked roles in DMSP degradation in coastal seas.</title>
        <authorList>
            <person name="He X."/>
            <person name="Zhang X."/>
            <person name="Zhang Y."/>
        </authorList>
    </citation>
    <scope>NUCLEOTIDE SEQUENCE</scope>
    <source>
        <strain evidence="12">H455</strain>
    </source>
</reference>
<gene>
    <name evidence="8 12" type="primary">gshA</name>
    <name evidence="12" type="ORF">NYF23_00460</name>
</gene>
<dbReference type="InterPro" id="IPR014746">
    <property type="entry name" value="Gln_synth/guanido_kin_cat_dom"/>
</dbReference>
<dbReference type="SUPFAM" id="SSF55931">
    <property type="entry name" value="Glutamine synthetase/guanido kinase"/>
    <property type="match status" value="1"/>
</dbReference>
<dbReference type="Proteomes" id="UP001059934">
    <property type="component" value="Chromosome"/>
</dbReference>
<dbReference type="InterPro" id="IPR007370">
    <property type="entry name" value="Glu_cys_ligase"/>
</dbReference>
<accession>A0ABY5TML4</accession>
<evidence type="ECO:0000256" key="5">
    <source>
        <dbReference type="ARBA" id="ARBA00022741"/>
    </source>
</evidence>
<keyword evidence="5 8" id="KW-0547">Nucleotide-binding</keyword>
<comment type="catalytic activity">
    <reaction evidence="7 8 9">
        <text>L-cysteine + L-glutamate + ATP = gamma-L-glutamyl-L-cysteine + ADP + phosphate + H(+)</text>
        <dbReference type="Rhea" id="RHEA:13285"/>
        <dbReference type="ChEBI" id="CHEBI:15378"/>
        <dbReference type="ChEBI" id="CHEBI:29985"/>
        <dbReference type="ChEBI" id="CHEBI:30616"/>
        <dbReference type="ChEBI" id="CHEBI:35235"/>
        <dbReference type="ChEBI" id="CHEBI:43474"/>
        <dbReference type="ChEBI" id="CHEBI:58173"/>
        <dbReference type="ChEBI" id="CHEBI:456216"/>
        <dbReference type="EC" id="6.3.2.2"/>
    </reaction>
</comment>
<feature type="transmembrane region" description="Helical" evidence="10">
    <location>
        <begin position="191"/>
        <end position="210"/>
    </location>
</feature>
<evidence type="ECO:0000256" key="8">
    <source>
        <dbReference type="HAMAP-Rule" id="MF_00578"/>
    </source>
</evidence>
<dbReference type="GO" id="GO:0004357">
    <property type="term" value="F:glutamate-cysteine ligase activity"/>
    <property type="evidence" value="ECO:0007669"/>
    <property type="project" value="UniProtKB-EC"/>
</dbReference>
<comment type="pathway">
    <text evidence="1 8 9">Sulfur metabolism; glutathione biosynthesis; glutathione from L-cysteine and L-glutamate: step 1/2.</text>
</comment>
<evidence type="ECO:0000256" key="6">
    <source>
        <dbReference type="ARBA" id="ARBA00022840"/>
    </source>
</evidence>